<accession>A0A8X6QYR7</accession>
<dbReference type="SUPFAM" id="SSF54768">
    <property type="entry name" value="dsRNA-binding domain-like"/>
    <property type="match status" value="2"/>
</dbReference>
<dbReference type="Proteomes" id="UP000887013">
    <property type="component" value="Unassembled WGS sequence"/>
</dbReference>
<evidence type="ECO:0000259" key="3">
    <source>
        <dbReference type="PROSITE" id="PS50137"/>
    </source>
</evidence>
<dbReference type="Pfam" id="PF14580">
    <property type="entry name" value="LRR_9"/>
    <property type="match status" value="1"/>
</dbReference>
<dbReference type="EMBL" id="BMAW01085734">
    <property type="protein sequence ID" value="GFU44254.1"/>
    <property type="molecule type" value="Genomic_DNA"/>
</dbReference>
<evidence type="ECO:0000313" key="6">
    <source>
        <dbReference type="Proteomes" id="UP000887013"/>
    </source>
</evidence>
<feature type="domain" description="DRBM" evidence="3">
    <location>
        <begin position="193"/>
        <end position="259"/>
    </location>
</feature>
<dbReference type="PANTHER" id="PTHR10910:SF62">
    <property type="entry name" value="AT07585P-RELATED"/>
    <property type="match status" value="1"/>
</dbReference>
<feature type="region of interest" description="Disordered" evidence="2">
    <location>
        <begin position="142"/>
        <end position="188"/>
    </location>
</feature>
<dbReference type="PROSITE" id="PS50137">
    <property type="entry name" value="DS_RBD"/>
    <property type="match status" value="2"/>
</dbReference>
<dbReference type="GO" id="GO:0005730">
    <property type="term" value="C:nucleolus"/>
    <property type="evidence" value="ECO:0007669"/>
    <property type="project" value="TreeGrafter"/>
</dbReference>
<dbReference type="Gene3D" id="3.30.160.20">
    <property type="match status" value="2"/>
</dbReference>
<dbReference type="SMART" id="SM00358">
    <property type="entry name" value="DSRM"/>
    <property type="match status" value="2"/>
</dbReference>
<feature type="domain" description="A to I editase" evidence="4">
    <location>
        <begin position="461"/>
        <end position="787"/>
    </location>
</feature>
<evidence type="ECO:0000256" key="2">
    <source>
        <dbReference type="SAM" id="MobiDB-lite"/>
    </source>
</evidence>
<feature type="domain" description="DRBM" evidence="3">
    <location>
        <begin position="313"/>
        <end position="388"/>
    </location>
</feature>
<dbReference type="GO" id="GO:0003726">
    <property type="term" value="F:double-stranded RNA adenosine deaminase activity"/>
    <property type="evidence" value="ECO:0007669"/>
    <property type="project" value="TreeGrafter"/>
</dbReference>
<dbReference type="GO" id="GO:0006382">
    <property type="term" value="P:adenosine to inosine editing"/>
    <property type="evidence" value="ECO:0007669"/>
    <property type="project" value="TreeGrafter"/>
</dbReference>
<dbReference type="InterPro" id="IPR014720">
    <property type="entry name" value="dsRBD_dom"/>
</dbReference>
<name>A0A8X6QYR7_NEPPI</name>
<dbReference type="AlphaFoldDB" id="A0A8X6QYR7"/>
<organism evidence="5 6">
    <name type="scientific">Nephila pilipes</name>
    <name type="common">Giant wood spider</name>
    <name type="synonym">Nephila maculata</name>
    <dbReference type="NCBI Taxonomy" id="299642"/>
    <lineage>
        <taxon>Eukaryota</taxon>
        <taxon>Metazoa</taxon>
        <taxon>Ecdysozoa</taxon>
        <taxon>Arthropoda</taxon>
        <taxon>Chelicerata</taxon>
        <taxon>Arachnida</taxon>
        <taxon>Araneae</taxon>
        <taxon>Araneomorphae</taxon>
        <taxon>Entelegynae</taxon>
        <taxon>Araneoidea</taxon>
        <taxon>Nephilidae</taxon>
        <taxon>Nephila</taxon>
    </lineage>
</organism>
<dbReference type="SMART" id="SM00552">
    <property type="entry name" value="ADEAMc"/>
    <property type="match status" value="1"/>
</dbReference>
<protein>
    <submittedName>
        <fullName evidence="5">Double-stranded RNA-specific editase 1</fullName>
    </submittedName>
</protein>
<dbReference type="Pfam" id="PF02137">
    <property type="entry name" value="A_deamin"/>
    <property type="match status" value="1"/>
</dbReference>
<feature type="compositionally biased region" description="Basic and acidic residues" evidence="2">
    <location>
        <begin position="142"/>
        <end position="165"/>
    </location>
</feature>
<dbReference type="PROSITE" id="PS51450">
    <property type="entry name" value="LRR"/>
    <property type="match status" value="1"/>
</dbReference>
<comment type="caution">
    <text evidence="5">The sequence shown here is derived from an EMBL/GenBank/DDBJ whole genome shotgun (WGS) entry which is preliminary data.</text>
</comment>
<evidence type="ECO:0000259" key="4">
    <source>
        <dbReference type="PROSITE" id="PS50141"/>
    </source>
</evidence>
<dbReference type="GO" id="GO:0008251">
    <property type="term" value="F:tRNA-specific adenosine deaminase activity"/>
    <property type="evidence" value="ECO:0007669"/>
    <property type="project" value="TreeGrafter"/>
</dbReference>
<dbReference type="Gene3D" id="3.80.10.10">
    <property type="entry name" value="Ribonuclease Inhibitor"/>
    <property type="match status" value="1"/>
</dbReference>
<dbReference type="InterPro" id="IPR032675">
    <property type="entry name" value="LRR_dom_sf"/>
</dbReference>
<keyword evidence="1" id="KW-0694">RNA-binding</keyword>
<dbReference type="SUPFAM" id="SSF52058">
    <property type="entry name" value="L domain-like"/>
    <property type="match status" value="1"/>
</dbReference>
<dbReference type="InterPro" id="IPR002466">
    <property type="entry name" value="A_deamin"/>
</dbReference>
<dbReference type="FunFam" id="3.30.160.20:FF:000127">
    <property type="entry name" value="Putative trna-specific adenosine deaminase 1"/>
    <property type="match status" value="1"/>
</dbReference>
<sequence length="791" mass="88534">MDEKIQELLQTRKPEEVTEISLEECTGHSKFQQFKQFTNLEYLSLKNCDISNLKGFPKFQSLKKLDLSFNRLSNTLFFLNGCPQLTHLNLSSNRIKDISVLKPLEKLKNLQSLLLVNCEVTQISEYRKKVFRLIKSLKDLDGEDKTMEDAEEPKTDECTHEKDPLNENNLKRGKKRKTKGNESALKKQKISLPPKNALMQLNELKPGLKYIVESITGPAHNPQFAVAVEVNGNKYIGLGNSKQLAKHAAAQNALASFVQFRNTPKVLTALNQPIDHLDFTSDAKNDGFSFSPPELVKNGSHGPIKMDTSGSKNLMKILSEAAKKNPVMLLNEIHPGLDFKLVEENNAIPNQRFRMTVEVDGLLYEGTGPNKKLAKASAARSVMSNLYKVSYSTYGFSLFAPDSADAELFNFPQSVADKISKSVLSTFNDVMIGNAEHAKWKIIAGIAMTKDEAMEDLQIITLGTGTKCINGERISMLGANLNDCHAEIISRRCFKDFLFTNLEYLIEGENDQSIFLKREGGGFCLKSHIKFHLYISTAPCGDARIFCPHEEGVIDGLDRHPNRNSRGALRTKIESGEGTIPIRNGQGVQTWDGILPGQERLLTMSCSDKVASWNVLGLQGALLSHFIEPIYLDSVILGGLFHPNHLKRALFGRLENSVKDLPPLFKLNKPKMCTTSSPELRHLLKAPNFSINWTTGLGRPEIVNATTGKTEAGQVSRLSKRAFFQRFMNIYDRLSHINDSETPKLGLYVSYKNTVKHYQDAKRALVSAFSNAGLGHWVKKPIEQNEFELTF</sequence>
<evidence type="ECO:0000256" key="1">
    <source>
        <dbReference type="PROSITE-ProRule" id="PRU00266"/>
    </source>
</evidence>
<dbReference type="GO" id="GO:0005737">
    <property type="term" value="C:cytoplasm"/>
    <property type="evidence" value="ECO:0007669"/>
    <property type="project" value="TreeGrafter"/>
</dbReference>
<reference evidence="5" key="1">
    <citation type="submission" date="2020-08" db="EMBL/GenBank/DDBJ databases">
        <title>Multicomponent nature underlies the extraordinary mechanical properties of spider dragline silk.</title>
        <authorList>
            <person name="Kono N."/>
            <person name="Nakamura H."/>
            <person name="Mori M."/>
            <person name="Yoshida Y."/>
            <person name="Ohtoshi R."/>
            <person name="Malay A.D."/>
            <person name="Moran D.A.P."/>
            <person name="Tomita M."/>
            <person name="Numata K."/>
            <person name="Arakawa K."/>
        </authorList>
    </citation>
    <scope>NUCLEOTIDE SEQUENCE</scope>
</reference>
<dbReference type="InterPro" id="IPR001611">
    <property type="entry name" value="Leu-rich_rpt"/>
</dbReference>
<evidence type="ECO:0000313" key="5">
    <source>
        <dbReference type="EMBL" id="GFU44254.1"/>
    </source>
</evidence>
<gene>
    <name evidence="5" type="primary">Adarb1</name>
    <name evidence="5" type="ORF">NPIL_259441</name>
</gene>
<dbReference type="OrthoDB" id="10268011at2759"/>
<proteinExistence type="predicted"/>
<dbReference type="GO" id="GO:0006396">
    <property type="term" value="P:RNA processing"/>
    <property type="evidence" value="ECO:0007669"/>
    <property type="project" value="InterPro"/>
</dbReference>
<dbReference type="PROSITE" id="PS50141">
    <property type="entry name" value="A_DEAMIN_EDITASE"/>
    <property type="match status" value="1"/>
</dbReference>
<dbReference type="PANTHER" id="PTHR10910">
    <property type="entry name" value="EUKARYOTE SPECIFIC DSRNA BINDING PROTEIN"/>
    <property type="match status" value="1"/>
</dbReference>
<dbReference type="GO" id="GO:0003725">
    <property type="term" value="F:double-stranded RNA binding"/>
    <property type="evidence" value="ECO:0007669"/>
    <property type="project" value="TreeGrafter"/>
</dbReference>
<dbReference type="CDD" id="cd19866">
    <property type="entry name" value="DSRM_STRBP_RED-like_rpt2"/>
    <property type="match status" value="1"/>
</dbReference>
<keyword evidence="6" id="KW-1185">Reference proteome</keyword>
<dbReference type="Pfam" id="PF00035">
    <property type="entry name" value="dsrm"/>
    <property type="match status" value="2"/>
</dbReference>
<dbReference type="CDD" id="cd19865">
    <property type="entry name" value="DSRM_STRBP_RED-like_rpt1"/>
    <property type="match status" value="1"/>
</dbReference>